<dbReference type="Gene3D" id="1.25.40.10">
    <property type="entry name" value="Tetratricopeptide repeat domain"/>
    <property type="match status" value="2"/>
</dbReference>
<sequence length="657" mass="70436">MSRAKKIEKFGALGISLVSMASGGSVVSTARAALGVISGYVPEDPKLKSALDTAVSSITRALKSAPEFSAADWQRAEALLDMVELTPADLAKHAADADELTEATMQALSVEADDGGGRLFHLCIAVALKAICSDPAALDVAQSLMMRDLRREQRAQGETLAAILNHVQGASPDELRLLARRFGIDGAATMSPQQLKTMLEDKAQEYRALKAEIDAIDTRTAGLGNLKAAARDAVDRLDFAEVEALLSRVDEVETEIMAETKELRARNALMMGDAEAAFRHLSAAADSFAGLDRAEPANRRIGYSELLYHHGLRYGGDGLTLASGMIRAALVDLTRQAQPLLWSEAQNCLANTLSEQGSRSDGAAGTNHLAKAVAAYREALTVRTRTDHPAQWATITQNLATALMEQGNRSMGTAGMDLLAEAVAAHRDALTALTRADHPKQWAMTMQNLGRALQTQGSRTEGRVGTVLLAEAVDACRDALTVLMRDDHPVLWATTVQNLANALSARGLRVQGTAGTGLLEEAVAAYRNALTIFTRDDHPVDWAMTMQDLAITLGAQGGRTEGSAGTGLLAEGVAACRGALTVFTRDDHPLQWAETQENMARLERARAGHDACLDPRPHLKAALAHVEAALEVYDPDHMTFYYEKATRLRDHLLSALT</sequence>
<evidence type="ECO:0000256" key="2">
    <source>
        <dbReference type="SAM" id="SignalP"/>
    </source>
</evidence>
<dbReference type="EMBL" id="OMOQ01000001">
    <property type="protein sequence ID" value="SPH18600.1"/>
    <property type="molecule type" value="Genomic_DNA"/>
</dbReference>
<gene>
    <name evidence="3" type="ORF">DEA8626_02140</name>
</gene>
<evidence type="ECO:0000256" key="1">
    <source>
        <dbReference type="SAM" id="Coils"/>
    </source>
</evidence>
<reference evidence="3 4" key="1">
    <citation type="submission" date="2018-03" db="EMBL/GenBank/DDBJ databases">
        <authorList>
            <person name="Keele B.F."/>
        </authorList>
    </citation>
    <scope>NUCLEOTIDE SEQUENCE [LARGE SCALE GENOMIC DNA]</scope>
    <source>
        <strain evidence="3 4">CECT 8626</strain>
    </source>
</reference>
<dbReference type="InterPro" id="IPR011990">
    <property type="entry name" value="TPR-like_helical_dom_sf"/>
</dbReference>
<keyword evidence="1" id="KW-0175">Coiled coil</keyword>
<feature type="chain" id="PRO_5015345940" evidence="2">
    <location>
        <begin position="22"/>
        <end position="657"/>
    </location>
</feature>
<protein>
    <submittedName>
        <fullName evidence="3">Uncharacterized protein</fullName>
    </submittedName>
</protein>
<dbReference type="Proteomes" id="UP000244924">
    <property type="component" value="Unassembled WGS sequence"/>
</dbReference>
<name>A0A2R8B7M5_9RHOB</name>
<dbReference type="SUPFAM" id="SSF48452">
    <property type="entry name" value="TPR-like"/>
    <property type="match status" value="2"/>
</dbReference>
<organism evidence="3 4">
    <name type="scientific">Albidovulum aquaemixtae</name>
    <dbReference type="NCBI Taxonomy" id="1542388"/>
    <lineage>
        <taxon>Bacteria</taxon>
        <taxon>Pseudomonadati</taxon>
        <taxon>Pseudomonadota</taxon>
        <taxon>Alphaproteobacteria</taxon>
        <taxon>Rhodobacterales</taxon>
        <taxon>Paracoccaceae</taxon>
        <taxon>Albidovulum</taxon>
    </lineage>
</organism>
<feature type="coiled-coil region" evidence="1">
    <location>
        <begin position="199"/>
        <end position="262"/>
    </location>
</feature>
<accession>A0A2R8B7M5</accession>
<evidence type="ECO:0000313" key="3">
    <source>
        <dbReference type="EMBL" id="SPH18600.1"/>
    </source>
</evidence>
<keyword evidence="2" id="KW-0732">Signal</keyword>
<dbReference type="RefSeq" id="WP_108852910.1">
    <property type="nucleotide sequence ID" value="NZ_OMOQ01000001.1"/>
</dbReference>
<evidence type="ECO:0000313" key="4">
    <source>
        <dbReference type="Proteomes" id="UP000244924"/>
    </source>
</evidence>
<dbReference type="OrthoDB" id="433986at2"/>
<proteinExistence type="predicted"/>
<keyword evidence="4" id="KW-1185">Reference proteome</keyword>
<feature type="signal peptide" evidence="2">
    <location>
        <begin position="1"/>
        <end position="21"/>
    </location>
</feature>
<dbReference type="AlphaFoldDB" id="A0A2R8B7M5"/>